<dbReference type="GO" id="GO:0005829">
    <property type="term" value="C:cytosol"/>
    <property type="evidence" value="ECO:0007669"/>
    <property type="project" value="TreeGrafter"/>
</dbReference>
<evidence type="ECO:0000256" key="2">
    <source>
        <dbReference type="ARBA" id="ARBA00022559"/>
    </source>
</evidence>
<evidence type="ECO:0000256" key="12">
    <source>
        <dbReference type="ARBA" id="ARBA00048856"/>
    </source>
</evidence>
<dbReference type="PROSITE" id="PS51318">
    <property type="entry name" value="TAT"/>
    <property type="match status" value="1"/>
</dbReference>
<name>A0A561UGZ5_9ACTN</name>
<dbReference type="OrthoDB" id="9781066at2"/>
<dbReference type="EC" id="1.11.1.-" evidence="13"/>
<dbReference type="PANTHER" id="PTHR30521:SF4">
    <property type="entry name" value="DEFERROCHELATASE"/>
    <property type="match status" value="1"/>
</dbReference>
<evidence type="ECO:0000256" key="10">
    <source>
        <dbReference type="ARBA" id="ARBA00033771"/>
    </source>
</evidence>
<feature type="signal peptide" evidence="13">
    <location>
        <begin position="1"/>
        <end position="20"/>
    </location>
</feature>
<gene>
    <name evidence="17" type="ORF">FHX73_112453</name>
</gene>
<keyword evidence="7 13" id="KW-0408">Iron</keyword>
<protein>
    <recommendedName>
        <fullName evidence="10 13">Deferrochelatase</fullName>
        <ecNumber evidence="13">1.11.1.-</ecNumber>
    </recommendedName>
    <alternativeName>
        <fullName evidence="11 13">Peroxidase EfeB</fullName>
    </alternativeName>
</protein>
<dbReference type="InterPro" id="IPR006311">
    <property type="entry name" value="TAT_signal"/>
</dbReference>
<dbReference type="InterPro" id="IPR048327">
    <property type="entry name" value="Dyp_perox_N"/>
</dbReference>
<evidence type="ECO:0000256" key="11">
    <source>
        <dbReference type="ARBA" id="ARBA00033775"/>
    </source>
</evidence>
<evidence type="ECO:0000256" key="8">
    <source>
        <dbReference type="ARBA" id="ARBA00023239"/>
    </source>
</evidence>
<sequence length="402" mass="41994">MKYAGFSRRTLLGGAGAGLAAGAAAGAFGRAVAVPGQPHQVSLGAARVDFHGPHQAGIVQPPQARIELLALDLAPGATRQAVQELFKRWTRTAGDMALGEPADSHENQIALDAGPSSLTVTVGLGATFFDKLGLAAHRPPQLAPLPDFPQDAIDRSRSDGDLLLQVCADDALVAYHALRVLQQLAAGTAGTRWQMSGFSRSPGATAQPRTGRNLMGQVDGTNNPKPTDPDFAAKVFATGPDWLAGGSYLVFRRIRMLLDNWEQLPTDRQERIVGRRKSDGAPLSGGTETTPVDLGKQDPDGSLAVPADAHVRIAAPASNGGAAMLRRGFSYSDGVRPDGAPDAGLLFLAFQADPAHGFVPVQRSLSRGDGLTTFLRHEASGLYAVLPGVPDGGYLGQALLES</sequence>
<comment type="cofactor">
    <cofactor evidence="13">
        <name>heme b</name>
        <dbReference type="ChEBI" id="CHEBI:60344"/>
    </cofactor>
    <text evidence="13">Binds 1 heme b (iron(II)-protoporphyrin IX) group non-covalently per subunit.</text>
</comment>
<evidence type="ECO:0000256" key="6">
    <source>
        <dbReference type="ARBA" id="ARBA00023002"/>
    </source>
</evidence>
<evidence type="ECO:0000256" key="5">
    <source>
        <dbReference type="ARBA" id="ARBA00022729"/>
    </source>
</evidence>
<dbReference type="NCBIfam" id="TIGR01412">
    <property type="entry name" value="tat_substr_1"/>
    <property type="match status" value="1"/>
</dbReference>
<evidence type="ECO:0000256" key="13">
    <source>
        <dbReference type="RuleBase" id="RU365017"/>
    </source>
</evidence>
<evidence type="ECO:0000256" key="7">
    <source>
        <dbReference type="ARBA" id="ARBA00023004"/>
    </source>
</evidence>
<dbReference type="PANTHER" id="PTHR30521">
    <property type="entry name" value="DEFERROCHELATASE/PEROXIDASE"/>
    <property type="match status" value="1"/>
</dbReference>
<keyword evidence="18" id="KW-1185">Reference proteome</keyword>
<comment type="subcellular location">
    <subcellularLocation>
        <location evidence="1">Cell envelope</location>
    </subcellularLocation>
</comment>
<dbReference type="SUPFAM" id="SSF54909">
    <property type="entry name" value="Dimeric alpha+beta barrel"/>
    <property type="match status" value="1"/>
</dbReference>
<evidence type="ECO:0000259" key="15">
    <source>
        <dbReference type="Pfam" id="PF04261"/>
    </source>
</evidence>
<evidence type="ECO:0000256" key="1">
    <source>
        <dbReference type="ARBA" id="ARBA00004196"/>
    </source>
</evidence>
<dbReference type="GO" id="GO:0004601">
    <property type="term" value="F:peroxidase activity"/>
    <property type="evidence" value="ECO:0007669"/>
    <property type="project" value="UniProtKB-KW"/>
</dbReference>
<keyword evidence="2 13" id="KW-0575">Peroxidase</keyword>
<comment type="catalytic activity">
    <reaction evidence="12">
        <text>heme b + 2 H(+) = protoporphyrin IX + Fe(2+)</text>
        <dbReference type="Rhea" id="RHEA:22584"/>
        <dbReference type="ChEBI" id="CHEBI:15378"/>
        <dbReference type="ChEBI" id="CHEBI:29033"/>
        <dbReference type="ChEBI" id="CHEBI:57306"/>
        <dbReference type="ChEBI" id="CHEBI:60344"/>
        <dbReference type="EC" id="4.98.1.1"/>
    </reaction>
    <physiologicalReaction direction="left-to-right" evidence="12">
        <dbReference type="Rhea" id="RHEA:22585"/>
    </physiologicalReaction>
</comment>
<dbReference type="RefSeq" id="WP_145905032.1">
    <property type="nucleotide sequence ID" value="NZ_BAAAMZ010000045.1"/>
</dbReference>
<dbReference type="InterPro" id="IPR006313">
    <property type="entry name" value="EfeB/EfeN"/>
</dbReference>
<dbReference type="Pfam" id="PF04261">
    <property type="entry name" value="Dyp_perox_N"/>
    <property type="match status" value="1"/>
</dbReference>
<proteinExistence type="inferred from homology"/>
<keyword evidence="8" id="KW-0456">Lyase</keyword>
<accession>A0A561UGZ5</accession>
<dbReference type="NCBIfam" id="TIGR01413">
    <property type="entry name" value="Dyp_perox_fam"/>
    <property type="match status" value="1"/>
</dbReference>
<evidence type="ECO:0000313" key="17">
    <source>
        <dbReference type="EMBL" id="TWF98632.1"/>
    </source>
</evidence>
<keyword evidence="4 13" id="KW-0479">Metal-binding</keyword>
<dbReference type="AlphaFoldDB" id="A0A561UGZ5"/>
<dbReference type="InterPro" id="IPR048328">
    <property type="entry name" value="Dyp_perox_C"/>
</dbReference>
<feature type="domain" description="Dyp-type peroxidase N-terminal" evidence="15">
    <location>
        <begin position="55"/>
        <end position="198"/>
    </location>
</feature>
<dbReference type="PROSITE" id="PS51404">
    <property type="entry name" value="DYP_PEROXIDASE"/>
    <property type="match status" value="1"/>
</dbReference>
<dbReference type="InterPro" id="IPR006314">
    <property type="entry name" value="Dyp_peroxidase"/>
</dbReference>
<dbReference type="GO" id="GO:0046872">
    <property type="term" value="F:metal ion binding"/>
    <property type="evidence" value="ECO:0007669"/>
    <property type="project" value="UniProtKB-KW"/>
</dbReference>
<evidence type="ECO:0000256" key="14">
    <source>
        <dbReference type="SAM" id="MobiDB-lite"/>
    </source>
</evidence>
<keyword evidence="3 13" id="KW-0349">Heme</keyword>
<feature type="region of interest" description="Disordered" evidence="14">
    <location>
        <begin position="272"/>
        <end position="298"/>
    </location>
</feature>
<keyword evidence="6 13" id="KW-0560">Oxidoreductase</keyword>
<dbReference type="Pfam" id="PF20628">
    <property type="entry name" value="Dyp_perox_C"/>
    <property type="match status" value="1"/>
</dbReference>
<comment type="function">
    <text evidence="13">Involved in the recovery of exogenous heme iron. Extracts iron from heme while preserving the protoporphyrin ring intact.</text>
</comment>
<evidence type="ECO:0000256" key="3">
    <source>
        <dbReference type="ARBA" id="ARBA00022617"/>
    </source>
</evidence>
<comment type="similarity">
    <text evidence="9 13">Belongs to the DyP-type peroxidase family.</text>
</comment>
<reference evidence="17 18" key="1">
    <citation type="submission" date="2019-06" db="EMBL/GenBank/DDBJ databases">
        <title>Sequencing the genomes of 1000 actinobacteria strains.</title>
        <authorList>
            <person name="Klenk H.-P."/>
        </authorList>
    </citation>
    <scope>NUCLEOTIDE SEQUENCE [LARGE SCALE GENOMIC DNA]</scope>
    <source>
        <strain evidence="17 18">DSM 44826</strain>
    </source>
</reference>
<evidence type="ECO:0000313" key="18">
    <source>
        <dbReference type="Proteomes" id="UP000317940"/>
    </source>
</evidence>
<dbReference type="GO" id="GO:0033212">
    <property type="term" value="P:iron import into cell"/>
    <property type="evidence" value="ECO:0007669"/>
    <property type="project" value="InterPro"/>
</dbReference>
<dbReference type="GO" id="GO:0030313">
    <property type="term" value="C:cell envelope"/>
    <property type="evidence" value="ECO:0007669"/>
    <property type="project" value="UniProtKB-SubCell"/>
</dbReference>
<evidence type="ECO:0000259" key="16">
    <source>
        <dbReference type="Pfam" id="PF20628"/>
    </source>
</evidence>
<comment type="caution">
    <text evidence="17">The sequence shown here is derived from an EMBL/GenBank/DDBJ whole genome shotgun (WGS) entry which is preliminary data.</text>
</comment>
<feature type="domain" description="Dyp-type peroxidase C-terminal" evidence="16">
    <location>
        <begin position="211"/>
        <end position="389"/>
    </location>
</feature>
<keyword evidence="5 13" id="KW-0732">Signal</keyword>
<organism evidence="17 18">
    <name type="scientific">Kitasatospora viridis</name>
    <dbReference type="NCBI Taxonomy" id="281105"/>
    <lineage>
        <taxon>Bacteria</taxon>
        <taxon>Bacillati</taxon>
        <taxon>Actinomycetota</taxon>
        <taxon>Actinomycetes</taxon>
        <taxon>Kitasatosporales</taxon>
        <taxon>Streptomycetaceae</taxon>
        <taxon>Kitasatospora</taxon>
    </lineage>
</organism>
<evidence type="ECO:0000256" key="4">
    <source>
        <dbReference type="ARBA" id="ARBA00022723"/>
    </source>
</evidence>
<evidence type="ECO:0000256" key="9">
    <source>
        <dbReference type="ARBA" id="ARBA00025737"/>
    </source>
</evidence>
<dbReference type="InterPro" id="IPR011008">
    <property type="entry name" value="Dimeric_a/b-barrel"/>
</dbReference>
<feature type="chain" id="PRO_5039759036" description="Deferrochelatase" evidence="13">
    <location>
        <begin position="21"/>
        <end position="402"/>
    </location>
</feature>
<dbReference type="GO" id="GO:0004325">
    <property type="term" value="F:ferrochelatase activity"/>
    <property type="evidence" value="ECO:0007669"/>
    <property type="project" value="UniProtKB-EC"/>
</dbReference>
<dbReference type="EMBL" id="VIWT01000001">
    <property type="protein sequence ID" value="TWF98632.1"/>
    <property type="molecule type" value="Genomic_DNA"/>
</dbReference>
<dbReference type="GO" id="GO:0020037">
    <property type="term" value="F:heme binding"/>
    <property type="evidence" value="ECO:0007669"/>
    <property type="project" value="InterPro"/>
</dbReference>
<dbReference type="Proteomes" id="UP000317940">
    <property type="component" value="Unassembled WGS sequence"/>
</dbReference>